<dbReference type="SUPFAM" id="SSF46785">
    <property type="entry name" value="Winged helix' DNA-binding domain"/>
    <property type="match status" value="1"/>
</dbReference>
<dbReference type="Gene3D" id="1.10.10.10">
    <property type="entry name" value="Winged helix-like DNA-binding domain superfamily/Winged helix DNA-binding domain"/>
    <property type="match status" value="1"/>
</dbReference>
<dbReference type="SUPFAM" id="SSF53850">
    <property type="entry name" value="Periplasmic binding protein-like II"/>
    <property type="match status" value="1"/>
</dbReference>
<dbReference type="Gene3D" id="3.40.190.290">
    <property type="match status" value="1"/>
</dbReference>
<gene>
    <name evidence="6" type="ORF">SNE35_30800</name>
</gene>
<dbReference type="InterPro" id="IPR000847">
    <property type="entry name" value="LysR_HTH_N"/>
</dbReference>
<protein>
    <submittedName>
        <fullName evidence="6">LysR substrate-binding domain-containing protein</fullName>
    </submittedName>
</protein>
<dbReference type="InterPro" id="IPR058163">
    <property type="entry name" value="LysR-type_TF_proteobact-type"/>
</dbReference>
<dbReference type="RefSeq" id="WP_320426897.1">
    <property type="nucleotide sequence ID" value="NZ_JAXCLA010000012.1"/>
</dbReference>
<evidence type="ECO:0000256" key="1">
    <source>
        <dbReference type="ARBA" id="ARBA00009437"/>
    </source>
</evidence>
<dbReference type="EMBL" id="JAXCLA010000012">
    <property type="protein sequence ID" value="MDY0748927.1"/>
    <property type="molecule type" value="Genomic_DNA"/>
</dbReference>
<dbReference type="Proteomes" id="UP001285263">
    <property type="component" value="Unassembled WGS sequence"/>
</dbReference>
<keyword evidence="7" id="KW-1185">Reference proteome</keyword>
<proteinExistence type="inferred from homology"/>
<evidence type="ECO:0000256" key="2">
    <source>
        <dbReference type="ARBA" id="ARBA00023015"/>
    </source>
</evidence>
<evidence type="ECO:0000259" key="5">
    <source>
        <dbReference type="PROSITE" id="PS50931"/>
    </source>
</evidence>
<dbReference type="InterPro" id="IPR005119">
    <property type="entry name" value="LysR_subst-bd"/>
</dbReference>
<dbReference type="PROSITE" id="PS50931">
    <property type="entry name" value="HTH_LYSR"/>
    <property type="match status" value="1"/>
</dbReference>
<dbReference type="Pfam" id="PF03466">
    <property type="entry name" value="LysR_substrate"/>
    <property type="match status" value="1"/>
</dbReference>
<dbReference type="InterPro" id="IPR036388">
    <property type="entry name" value="WH-like_DNA-bd_sf"/>
</dbReference>
<organism evidence="6 7">
    <name type="scientific">Roseateles agri</name>
    <dbReference type="NCBI Taxonomy" id="3098619"/>
    <lineage>
        <taxon>Bacteria</taxon>
        <taxon>Pseudomonadati</taxon>
        <taxon>Pseudomonadota</taxon>
        <taxon>Betaproteobacteria</taxon>
        <taxon>Burkholderiales</taxon>
        <taxon>Sphaerotilaceae</taxon>
        <taxon>Roseateles</taxon>
    </lineage>
</organism>
<dbReference type="CDD" id="cd08422">
    <property type="entry name" value="PBP2_CrgA_like"/>
    <property type="match status" value="1"/>
</dbReference>
<dbReference type="Pfam" id="PF00126">
    <property type="entry name" value="HTH_1"/>
    <property type="match status" value="1"/>
</dbReference>
<evidence type="ECO:0000256" key="4">
    <source>
        <dbReference type="ARBA" id="ARBA00023163"/>
    </source>
</evidence>
<comment type="caution">
    <text evidence="6">The sequence shown here is derived from an EMBL/GenBank/DDBJ whole genome shotgun (WGS) entry which is preliminary data.</text>
</comment>
<feature type="domain" description="HTH lysR-type" evidence="5">
    <location>
        <begin position="1"/>
        <end position="60"/>
    </location>
</feature>
<dbReference type="PRINTS" id="PR00039">
    <property type="entry name" value="HTHLYSR"/>
</dbReference>
<dbReference type="InterPro" id="IPR036390">
    <property type="entry name" value="WH_DNA-bd_sf"/>
</dbReference>
<reference evidence="6 7" key="1">
    <citation type="submission" date="2023-11" db="EMBL/GenBank/DDBJ databases">
        <title>Paucibacter sp. nov., isolated from fresh soil in Korea.</title>
        <authorList>
            <person name="Le N.T.T."/>
        </authorList>
    </citation>
    <scope>NUCLEOTIDE SEQUENCE [LARGE SCALE GENOMIC DNA]</scope>
    <source>
        <strain evidence="6 7">R3-3</strain>
    </source>
</reference>
<keyword evidence="4" id="KW-0804">Transcription</keyword>
<name>A0ABU5DRH7_9BURK</name>
<evidence type="ECO:0000313" key="7">
    <source>
        <dbReference type="Proteomes" id="UP001285263"/>
    </source>
</evidence>
<evidence type="ECO:0000256" key="3">
    <source>
        <dbReference type="ARBA" id="ARBA00023125"/>
    </source>
</evidence>
<keyword evidence="2" id="KW-0805">Transcription regulation</keyword>
<sequence length="300" mass="31802">MNDKLLALRLFVRVARLGSFSAAARELDLSQPSVSRIIAALEQDVGAALVTRTTRAVTLTDAGEDYLTRVEAILASLDEADHVARGSLELRGALRVALSGSFGVREIIPLMPGFQARHPALRISLLMNDQRQDTLKEGVDVALRLGELADSSATARLIARTYRLIAASPTYLKANGTPTAPADLAAHMAIVGPAGTSAAGWSFQKDGKSLSIRVDSRLAVSVNDGAVAAAVAGMGIVTTTLWGCSAELAGGQLIQLLPDWTMGEVEVHGLFTPGRPPKPAARAFVEYLIAEFRRAGRPKR</sequence>
<accession>A0ABU5DRH7</accession>
<evidence type="ECO:0000313" key="6">
    <source>
        <dbReference type="EMBL" id="MDY0748927.1"/>
    </source>
</evidence>
<dbReference type="PANTHER" id="PTHR30537:SF5">
    <property type="entry name" value="HTH-TYPE TRANSCRIPTIONAL ACTIVATOR TTDR-RELATED"/>
    <property type="match status" value="1"/>
</dbReference>
<dbReference type="PANTHER" id="PTHR30537">
    <property type="entry name" value="HTH-TYPE TRANSCRIPTIONAL REGULATOR"/>
    <property type="match status" value="1"/>
</dbReference>
<keyword evidence="3" id="KW-0238">DNA-binding</keyword>
<comment type="similarity">
    <text evidence="1">Belongs to the LysR transcriptional regulatory family.</text>
</comment>